<dbReference type="EMBL" id="AHMY02000022">
    <property type="protein sequence ID" value="EKO16773.1"/>
    <property type="molecule type" value="Genomic_DNA"/>
</dbReference>
<sequence length="766" mass="85879">MLFYTYFFSLSLVSGLDFVKTIPGEELENKMSKKNFLKLVLFIGIVSVFAVNAWNGNGNSSQSKSKNSNTTLENQTQTKSKQILFGDLHVHTTYSMDAYAISLPMLNGEGAHPPKDACDYARYCSALDFWSINDHAEGLTPKQWQEEKDLIRQCNSNAGDPKNPDMVSFLGWEWTQMGTTVESHYGHRNVIFKDTEEDKVPARTIAASGPYTELFSGPPFVMRNILKIIAPGGNRQAYYDFADFVTDRLSYEHCPSGVHVKELPKDCTEWAATPAELFEKLQQWNIPTLVIPHGNTWGFYTPPGITYDKQLKGKDHNEDIQKLVEIYSGHGNSEEYRPWQEVSIDRSGKPVCNEPSLGFEPSCWRAGELIRARCLKEGDSPKECDDKATIARENHAVAGVSGFTTVPGATPDDWGNSGQCPDCFLPAFNFRPGNSVQYALAITNFDNPHKPRNFRFGFIGSSDSHTARAGNGYKEYWRKGLTEAAGPEKPNAFGMMEPAKNRKKPVSKSIPFSPKGLGPFEIMDNERQASFFFTGGLVAVHSKGRDRDSIWDSLNRKEVYATSGDRILLWFDLKNSPGEKSEIVAPMGSEISFSQNPTFKVRAVGAFQQKPGCPDKSVSGIGAERLQRLCKGECYHPSSERKKITRIEVIRILPQISQNESVSKLIQDPWKTFRCKPDPSGCEVEFQDTTYSDLGRDAVYYVRAIEEVSPAVNGGQLRCEYDEQGRCIKVKPCYGDYRTDPNDDCLANVEERAWSSPIYLTQSKQK</sequence>
<dbReference type="Proteomes" id="UP000006253">
    <property type="component" value="Unassembled WGS sequence"/>
</dbReference>
<dbReference type="AlphaFoldDB" id="A0A0E2B7D6"/>
<dbReference type="InterPro" id="IPR022028">
    <property type="entry name" value="DUF3604"/>
</dbReference>
<protein>
    <submittedName>
        <fullName evidence="1">PF12228 domain protein</fullName>
    </submittedName>
</protein>
<proteinExistence type="predicted"/>
<comment type="caution">
    <text evidence="1">The sequence shown here is derived from an EMBL/GenBank/DDBJ whole genome shotgun (WGS) entry which is preliminary data.</text>
</comment>
<accession>A0A0E2B7D6</accession>
<name>A0A0E2B7D6_9LEPT</name>
<evidence type="ECO:0000313" key="1">
    <source>
        <dbReference type="EMBL" id="EKO16773.1"/>
    </source>
</evidence>
<organism evidence="1 2">
    <name type="scientific">Leptospira kirschneri str. H1</name>
    <dbReference type="NCBI Taxonomy" id="1049966"/>
    <lineage>
        <taxon>Bacteria</taxon>
        <taxon>Pseudomonadati</taxon>
        <taxon>Spirochaetota</taxon>
        <taxon>Spirochaetia</taxon>
        <taxon>Leptospirales</taxon>
        <taxon>Leptospiraceae</taxon>
        <taxon>Leptospira</taxon>
    </lineage>
</organism>
<dbReference type="InterPro" id="IPR016195">
    <property type="entry name" value="Pol/histidinol_Pase-like"/>
</dbReference>
<reference evidence="1 2" key="1">
    <citation type="submission" date="2012-10" db="EMBL/GenBank/DDBJ databases">
        <authorList>
            <person name="Harkins D.M."/>
            <person name="Durkin A.S."/>
            <person name="Brinkac L.M."/>
            <person name="Selengut J.D."/>
            <person name="Sanka R."/>
            <person name="DePew J."/>
            <person name="Purushe J."/>
            <person name="Peacock S.J."/>
            <person name="Thaipadungpanit J."/>
            <person name="Wuthiekanun V.W."/>
            <person name="Day N.P."/>
            <person name="Vinetz J.M."/>
            <person name="Sutton G.G."/>
            <person name="Nelson W.C."/>
            <person name="Fouts D.E."/>
        </authorList>
    </citation>
    <scope>NUCLEOTIDE SEQUENCE [LARGE SCALE GENOMIC DNA]</scope>
    <source>
        <strain evidence="1 2">H1</strain>
    </source>
</reference>
<gene>
    <name evidence="1" type="ORF">LEP1GSC081_2776</name>
</gene>
<dbReference type="SUPFAM" id="SSF89550">
    <property type="entry name" value="PHP domain-like"/>
    <property type="match status" value="1"/>
</dbReference>
<dbReference type="Gene3D" id="3.20.20.140">
    <property type="entry name" value="Metal-dependent hydrolases"/>
    <property type="match status" value="1"/>
</dbReference>
<dbReference type="Pfam" id="PF12228">
    <property type="entry name" value="DUF3604"/>
    <property type="match status" value="2"/>
</dbReference>
<evidence type="ECO:0000313" key="2">
    <source>
        <dbReference type="Proteomes" id="UP000006253"/>
    </source>
</evidence>